<dbReference type="AlphaFoldDB" id="A0A1H2CUZ8"/>
<dbReference type="STRING" id="113562.SAMN04489716_6939"/>
<name>A0A1H2CUZ8_9ACTN</name>
<dbReference type="EMBL" id="LT629758">
    <property type="protein sequence ID" value="SDT74303.1"/>
    <property type="molecule type" value="Genomic_DNA"/>
</dbReference>
<dbReference type="OrthoDB" id="3197057at2"/>
<evidence type="ECO:0000313" key="2">
    <source>
        <dbReference type="Proteomes" id="UP000198688"/>
    </source>
</evidence>
<protein>
    <submittedName>
        <fullName evidence="1">Phage terminase-like protein, large subunit, contains N-terminal HTH domain</fullName>
    </submittedName>
</protein>
<gene>
    <name evidence="1" type="ORF">SAMN04489716_6939</name>
</gene>
<dbReference type="RefSeq" id="WP_157751901.1">
    <property type="nucleotide sequence ID" value="NZ_BOMJ01000003.1"/>
</dbReference>
<proteinExistence type="predicted"/>
<dbReference type="Proteomes" id="UP000198688">
    <property type="component" value="Chromosome I"/>
</dbReference>
<sequence>MPHQRILSPDYDPNRSLGWLATAWIEFFVRHGPGDVAGQAVHHGQEYTEFIVAAYAVGDDPTNNHFLHDTIFLSRPKGCDKSGIAGRLCLWEAFGPCRFAGWAEGGETYTDPHGFGFTYTYEPGEPMGRPVQSPFIRILATEENQTGNTFRTVHYNLTNDDCPLYYWPGHDTTKDKVFLKGNGGGEIRTSTASAASKDGGLETFVVADESHLYDTTELLDMKETVAQNLEKRKQNAGTLLLETTTMFAPGDGSAAEATFEEAKAILEGRKKRGAARLYYDHRWGHIVNLADEVALRQAIRDAYGDALEWISLESLVNKAYDSRTSPARFRRYFLNAQTSAKDAWITVEQWDDCGRADRELRDGDLVTLGMDGSVTGDATCVSACRVSDGHVELLGCWEHPPGAAGEDWMVPREEVDACIADAFRRFQVVGFFADPPHWTDFLAVWTNQFGDQLKVKASLKFPIHWWTNRQTQMAEALAAFREAVVEKRLSFTPSDDRAGRVAELSATLKRHVGNARERPSRAGLQIGKEHKNSDKKIDGAMSTVLAWTARTAAIAAGVKPQAPPELYLPKRIR</sequence>
<keyword evidence="2" id="KW-1185">Reference proteome</keyword>
<reference evidence="1 2" key="1">
    <citation type="submission" date="2016-10" db="EMBL/GenBank/DDBJ databases">
        <authorList>
            <person name="de Groot N.N."/>
        </authorList>
    </citation>
    <scope>NUCLEOTIDE SEQUENCE [LARGE SCALE GENOMIC DNA]</scope>
    <source>
        <strain evidence="1 2">DSM 43941</strain>
    </source>
</reference>
<accession>A0A1H2CUZ8</accession>
<evidence type="ECO:0000313" key="1">
    <source>
        <dbReference type="EMBL" id="SDT74303.1"/>
    </source>
</evidence>
<organism evidence="1 2">
    <name type="scientific">Actinoplanes derwentensis</name>
    <dbReference type="NCBI Taxonomy" id="113562"/>
    <lineage>
        <taxon>Bacteria</taxon>
        <taxon>Bacillati</taxon>
        <taxon>Actinomycetota</taxon>
        <taxon>Actinomycetes</taxon>
        <taxon>Micromonosporales</taxon>
        <taxon>Micromonosporaceae</taxon>
        <taxon>Actinoplanes</taxon>
    </lineage>
</organism>